<keyword evidence="2" id="KW-0812">Transmembrane</keyword>
<accession>A0A5N8VBF7</accession>
<keyword evidence="2" id="KW-0472">Membrane</keyword>
<dbReference type="AlphaFoldDB" id="A0A5N8VBF7"/>
<name>A0A5N8VBF7_9ACTN</name>
<gene>
    <name evidence="3" type="ORF">FNH09_15250</name>
</gene>
<evidence type="ECO:0000313" key="3">
    <source>
        <dbReference type="EMBL" id="MPY32580.1"/>
    </source>
</evidence>
<evidence type="ECO:0000313" key="4">
    <source>
        <dbReference type="Proteomes" id="UP000325849"/>
    </source>
</evidence>
<comment type="caution">
    <text evidence="3">The sequence shown here is derived from an EMBL/GenBank/DDBJ whole genome shotgun (WGS) entry which is preliminary data.</text>
</comment>
<proteinExistence type="predicted"/>
<evidence type="ECO:0000256" key="2">
    <source>
        <dbReference type="SAM" id="Phobius"/>
    </source>
</evidence>
<dbReference type="Proteomes" id="UP000325849">
    <property type="component" value="Unassembled WGS sequence"/>
</dbReference>
<feature type="region of interest" description="Disordered" evidence="1">
    <location>
        <begin position="40"/>
        <end position="115"/>
    </location>
</feature>
<feature type="compositionally biased region" description="Basic and acidic residues" evidence="1">
    <location>
        <begin position="66"/>
        <end position="76"/>
    </location>
</feature>
<keyword evidence="2" id="KW-1133">Transmembrane helix</keyword>
<dbReference type="RefSeq" id="WP_152888111.1">
    <property type="nucleotide sequence ID" value="NZ_VJZD01000050.1"/>
</dbReference>
<keyword evidence="4" id="KW-1185">Reference proteome</keyword>
<organism evidence="3 4">
    <name type="scientific">Streptomyces adustus</name>
    <dbReference type="NCBI Taxonomy" id="1609272"/>
    <lineage>
        <taxon>Bacteria</taxon>
        <taxon>Bacillati</taxon>
        <taxon>Actinomycetota</taxon>
        <taxon>Actinomycetes</taxon>
        <taxon>Kitasatosporales</taxon>
        <taxon>Streptomycetaceae</taxon>
        <taxon>Streptomyces</taxon>
    </lineage>
</organism>
<feature type="transmembrane region" description="Helical" evidence="2">
    <location>
        <begin position="23"/>
        <end position="42"/>
    </location>
</feature>
<sequence length="115" mass="11779">MAITATALTLDTDTDLGGCRTDLWTVTAVTGVATILAVAGGLRHRRREGTPVSTGGRDGMPETGEPDPHEGGRRATDSGSAPPALGGGTPRPSRRSSGERPSGQDPGPRPPDMEH</sequence>
<protein>
    <submittedName>
        <fullName evidence="3">Uncharacterized protein</fullName>
    </submittedName>
</protein>
<reference evidence="3 4" key="1">
    <citation type="submission" date="2019-07" db="EMBL/GenBank/DDBJ databases">
        <title>New species of Amycolatopsis and Streptomyces.</title>
        <authorList>
            <person name="Duangmal K."/>
            <person name="Teo W.F.A."/>
            <person name="Lipun K."/>
        </authorList>
    </citation>
    <scope>NUCLEOTIDE SEQUENCE [LARGE SCALE GENOMIC DNA]</scope>
    <source>
        <strain evidence="3 4">NBRC 109810</strain>
    </source>
</reference>
<evidence type="ECO:0000256" key="1">
    <source>
        <dbReference type="SAM" id="MobiDB-lite"/>
    </source>
</evidence>
<dbReference type="EMBL" id="VJZD01000050">
    <property type="protein sequence ID" value="MPY32580.1"/>
    <property type="molecule type" value="Genomic_DNA"/>
</dbReference>